<evidence type="ECO:0000256" key="9">
    <source>
        <dbReference type="SAM" id="SignalP"/>
    </source>
</evidence>
<feature type="chain" id="PRO_5009237333" evidence="9">
    <location>
        <begin position="21"/>
        <end position="475"/>
    </location>
</feature>
<accession>A0A1G4MGL0</accession>
<dbReference type="GO" id="GO:0005886">
    <property type="term" value="C:plasma membrane"/>
    <property type="evidence" value="ECO:0007669"/>
    <property type="project" value="UniProtKB-SubCell"/>
</dbReference>
<keyword evidence="3" id="KW-1003">Cell membrane</keyword>
<keyword evidence="8" id="KW-0472">Membrane</keyword>
<feature type="transmembrane region" description="Helical" evidence="8">
    <location>
        <begin position="453"/>
        <end position="473"/>
    </location>
</feature>
<evidence type="ECO:0000313" key="10">
    <source>
        <dbReference type="EMBL" id="SCW03006.1"/>
    </source>
</evidence>
<proteinExistence type="inferred from homology"/>
<dbReference type="SUPFAM" id="SSF52058">
    <property type="entry name" value="L domain-like"/>
    <property type="match status" value="3"/>
</dbReference>
<dbReference type="AlphaFoldDB" id="A0A1G4MGL0"/>
<gene>
    <name evidence="10" type="ORF">LAFE_0G00870G</name>
</gene>
<dbReference type="InterPro" id="IPR051648">
    <property type="entry name" value="CWI-Assembly_Regulator"/>
</dbReference>
<keyword evidence="8" id="KW-0812">Transmembrane</keyword>
<evidence type="ECO:0000256" key="8">
    <source>
        <dbReference type="SAM" id="Phobius"/>
    </source>
</evidence>
<dbReference type="EMBL" id="LT598486">
    <property type="protein sequence ID" value="SCW03006.1"/>
    <property type="molecule type" value="Genomic_DNA"/>
</dbReference>
<evidence type="ECO:0000313" key="11">
    <source>
        <dbReference type="Proteomes" id="UP000190831"/>
    </source>
</evidence>
<dbReference type="Proteomes" id="UP000190831">
    <property type="component" value="Chromosome G"/>
</dbReference>
<dbReference type="GO" id="GO:0009277">
    <property type="term" value="C:fungal-type cell wall"/>
    <property type="evidence" value="ECO:0007669"/>
    <property type="project" value="TreeGrafter"/>
</dbReference>
<keyword evidence="8" id="KW-1133">Transmembrane helix</keyword>
<keyword evidence="5 9" id="KW-0732">Signal</keyword>
<dbReference type="OrthoDB" id="536881at2759"/>
<keyword evidence="4" id="KW-0336">GPI-anchor</keyword>
<keyword evidence="6" id="KW-0325">Glycoprotein</keyword>
<dbReference type="PANTHER" id="PTHR31018">
    <property type="entry name" value="SPORULATION-SPECIFIC PROTEIN-RELATED"/>
    <property type="match status" value="1"/>
</dbReference>
<evidence type="ECO:0000256" key="4">
    <source>
        <dbReference type="ARBA" id="ARBA00022622"/>
    </source>
</evidence>
<dbReference type="PANTHER" id="PTHR31018:SF12">
    <property type="entry name" value="SPORULATION-SPECIFIC PROTEIN 2-RELATED"/>
    <property type="match status" value="1"/>
</dbReference>
<evidence type="ECO:0000256" key="5">
    <source>
        <dbReference type="ARBA" id="ARBA00022729"/>
    </source>
</evidence>
<dbReference type="Gene3D" id="3.80.20.20">
    <property type="entry name" value="Receptor L-domain"/>
    <property type="match status" value="1"/>
</dbReference>
<evidence type="ECO:0000256" key="3">
    <source>
        <dbReference type="ARBA" id="ARBA00022475"/>
    </source>
</evidence>
<sequence>MKSGIRYILLAIWAAKVIQASDSQRFLQKFEGAVRPHSINVDGSRLEKRSSTPAFEILQEEWSVEAPKAGSKKIGQLKSATEACRKDVHKIYSAADLARIRHQCKEVIGTVHIVDFTDSIIDLGTMEKIQGNLIIENLPQIVKIQASRLNEISGTLKLDSLTSLTDLHFPSLQHFEAIDWKVVPTLTAFNLAPNITSAKRIIISDSSLVNIGGLQNIEELEVLNINNNRYMENVDSKVKRIFEQLSISANSRELRVNLPELKWANNITIRDASSTSFPQLQYVNHSLEFIENYFESLPLPVLKSVGGTLGLLENPHLEQVDFSNVTNIQGGLMIANNSRIQSINFLPQLREIGGAIQFFGTFQEISLPLLKLVRGSALIKSTSNVLDCSKWTTPVSGNSIIRGGQIICNSGRVQSSARVSEDGTLLGREQKESANISDNERNSGSFIVDKSKLPAFGFALALGWIAALICFLISQ</sequence>
<dbReference type="InterPro" id="IPR036941">
    <property type="entry name" value="Rcpt_L-dom_sf"/>
</dbReference>
<evidence type="ECO:0000256" key="2">
    <source>
        <dbReference type="ARBA" id="ARBA00005798"/>
    </source>
</evidence>
<dbReference type="GO" id="GO:0030476">
    <property type="term" value="P:ascospore wall assembly"/>
    <property type="evidence" value="ECO:0007669"/>
    <property type="project" value="TreeGrafter"/>
</dbReference>
<dbReference type="STRING" id="4955.A0A1G4MGL0"/>
<keyword evidence="7" id="KW-0449">Lipoprotein</keyword>
<comment type="similarity">
    <text evidence="2">Belongs to the SPS2 family.</text>
</comment>
<dbReference type="OMA" id="NNNRYME"/>
<reference evidence="10 11" key="1">
    <citation type="submission" date="2016-03" db="EMBL/GenBank/DDBJ databases">
        <authorList>
            <person name="Devillers H."/>
        </authorList>
    </citation>
    <scope>NUCLEOTIDE SEQUENCE [LARGE SCALE GENOMIC DNA]</scope>
    <source>
        <strain evidence="10">CBS 6772</strain>
    </source>
</reference>
<name>A0A1G4MGL0_LACFM</name>
<feature type="signal peptide" evidence="9">
    <location>
        <begin position="1"/>
        <end position="20"/>
    </location>
</feature>
<keyword evidence="11" id="KW-1185">Reference proteome</keyword>
<evidence type="ECO:0000256" key="1">
    <source>
        <dbReference type="ARBA" id="ARBA00004609"/>
    </source>
</evidence>
<protein>
    <submittedName>
        <fullName evidence="10">LAFE_0G00870g1_1</fullName>
    </submittedName>
</protein>
<dbReference type="GO" id="GO:0009986">
    <property type="term" value="C:cell surface"/>
    <property type="evidence" value="ECO:0007669"/>
    <property type="project" value="TreeGrafter"/>
</dbReference>
<comment type="subcellular location">
    <subcellularLocation>
        <location evidence="1">Cell membrane</location>
        <topology evidence="1">Lipid-anchor</topology>
        <topology evidence="1">GPI-anchor</topology>
    </subcellularLocation>
</comment>
<evidence type="ECO:0000256" key="7">
    <source>
        <dbReference type="ARBA" id="ARBA00023288"/>
    </source>
</evidence>
<evidence type="ECO:0000256" key="6">
    <source>
        <dbReference type="ARBA" id="ARBA00023180"/>
    </source>
</evidence>
<organism evidence="10 11">
    <name type="scientific">Lachancea fermentati</name>
    <name type="common">Zygosaccharomyces fermentati</name>
    <dbReference type="NCBI Taxonomy" id="4955"/>
    <lineage>
        <taxon>Eukaryota</taxon>
        <taxon>Fungi</taxon>
        <taxon>Dikarya</taxon>
        <taxon>Ascomycota</taxon>
        <taxon>Saccharomycotina</taxon>
        <taxon>Saccharomycetes</taxon>
        <taxon>Saccharomycetales</taxon>
        <taxon>Saccharomycetaceae</taxon>
        <taxon>Lachancea</taxon>
    </lineage>
</organism>
<dbReference type="GO" id="GO:0098552">
    <property type="term" value="C:side of membrane"/>
    <property type="evidence" value="ECO:0007669"/>
    <property type="project" value="UniProtKB-KW"/>
</dbReference>